<evidence type="ECO:0000313" key="1">
    <source>
        <dbReference type="EMBL" id="CAD1478082.1"/>
    </source>
</evidence>
<feature type="non-terminal residue" evidence="1">
    <location>
        <position position="851"/>
    </location>
</feature>
<proteinExistence type="predicted"/>
<dbReference type="SUPFAM" id="SSF48371">
    <property type="entry name" value="ARM repeat"/>
    <property type="match status" value="1"/>
</dbReference>
<evidence type="ECO:0000313" key="2">
    <source>
        <dbReference type="Proteomes" id="UP000752696"/>
    </source>
</evidence>
<dbReference type="OrthoDB" id="5382468at2759"/>
<sequence>ITCIERITNLFKSDGAASREAVLSKLIKFDVLSTILELLQTSTDHLFPCILDFLDLVIVYRKFYKHHIATDAMDAILKVTVCIVKSRCEETEVLERLISTIHNILQRAAEFHVDFDVVCVPRQVLILLKSLILEDPWNRKIKFSSIMLLILVLENVDAEDEWDNDVYELSHKALDLMKEIVKYSDDDDSVSYAADALCAICASATRLCVVEDDSRELVVKNSKFKATMTKTIRIVTMNTLVPYVKTMESNESDRVKFHRNLVTCLNNLYKLSSSCGRDNLSNHLTANGYLKYFLLLTTKLPEILRRSTCLLLSRIVTTLAEKSMPICRSTNQEVSFENLIYRGLLDLPKDSEQWENVIAHDRENRAVALMTLIYYHFHGTKEADMICLKSLIARTVNLPKSEQTLAQILKVLWFLFAVASVSHPSPRSEQDYDRAVKRLAAALQYSNLNDCYTHHIDLLHYCLNCREFPKDLRNRAMELWLIESDGDIKPLLTIDCGKVVQHFLLTGYSDKIISLAMKGIREMIRLDNAKEIAEIAWHMLPKLLSTYQPLKDEQVKAVLELTNVSIPDSLSWSIKIRCADNLVAIVLRREADLKLRTLAIMQSYALLVTSATIKPFTILERYCTTPCFLEELLVQGFSLETPELSAVCLKLLAFIVHCQGQSSIQRDKPVTIDVQSLADLLLNTRRSVHSSINGMQLVLELLTQNIDGSPVRLDEIPADRAEGVINLYETLHIVHERSDPTQRDVVYQCLQATLKFCHRRVELLMYHMCTLMSNYDIVSDILQTRHVTYHFLDFVSTWLRYRKRYCADEGPWNARSLCKTPFEETFDQINDYVNAVKGSRNDAAFYNLLYA</sequence>
<feature type="non-terminal residue" evidence="1">
    <location>
        <position position="1"/>
    </location>
</feature>
<keyword evidence="2" id="KW-1185">Reference proteome</keyword>
<dbReference type="EMBL" id="CAJDYZ010010472">
    <property type="protein sequence ID" value="CAD1478082.1"/>
    <property type="molecule type" value="Genomic_DNA"/>
</dbReference>
<organism evidence="1 2">
    <name type="scientific">Heterotrigona itama</name>
    <dbReference type="NCBI Taxonomy" id="395501"/>
    <lineage>
        <taxon>Eukaryota</taxon>
        <taxon>Metazoa</taxon>
        <taxon>Ecdysozoa</taxon>
        <taxon>Arthropoda</taxon>
        <taxon>Hexapoda</taxon>
        <taxon>Insecta</taxon>
        <taxon>Pterygota</taxon>
        <taxon>Neoptera</taxon>
        <taxon>Endopterygota</taxon>
        <taxon>Hymenoptera</taxon>
        <taxon>Apocrita</taxon>
        <taxon>Aculeata</taxon>
        <taxon>Apoidea</taxon>
        <taxon>Anthophila</taxon>
        <taxon>Apidae</taxon>
        <taxon>Heterotrigona</taxon>
    </lineage>
</organism>
<gene>
    <name evidence="1" type="ORF">MHI_LOCUS773314</name>
</gene>
<reference evidence="1" key="1">
    <citation type="submission" date="2020-07" db="EMBL/GenBank/DDBJ databases">
        <authorList>
            <person name="Nazaruddin N."/>
        </authorList>
    </citation>
    <scope>NUCLEOTIDE SEQUENCE</scope>
</reference>
<dbReference type="AlphaFoldDB" id="A0A6V7HDA9"/>
<accession>A0A6V7HDA9</accession>
<protein>
    <submittedName>
        <fullName evidence="1">Uncharacterized protein</fullName>
    </submittedName>
</protein>
<dbReference type="Proteomes" id="UP000752696">
    <property type="component" value="Unassembled WGS sequence"/>
</dbReference>
<name>A0A6V7HDA9_9HYME</name>
<dbReference type="InterPro" id="IPR016024">
    <property type="entry name" value="ARM-type_fold"/>
</dbReference>
<comment type="caution">
    <text evidence="1">The sequence shown here is derived from an EMBL/GenBank/DDBJ whole genome shotgun (WGS) entry which is preliminary data.</text>
</comment>